<dbReference type="Proteomes" id="UP000070394">
    <property type="component" value="Unassembled WGS sequence"/>
</dbReference>
<dbReference type="PATRIC" id="fig|467210.3.peg.1669"/>
<dbReference type="PROSITE" id="PS51257">
    <property type="entry name" value="PROKAR_LIPOPROTEIN"/>
    <property type="match status" value="1"/>
</dbReference>
<protein>
    <recommendedName>
        <fullName evidence="3">Lipoprotein</fullName>
    </recommendedName>
</protein>
<dbReference type="OrthoDB" id="2136578at2"/>
<accession>A0A133ZMU5</accession>
<name>A0A133ZMU5_9FIRM</name>
<dbReference type="STRING" id="467210.HMPREF1866_01683"/>
<organism evidence="1 2">
    <name type="scientific">Lachnoanaerobaculum saburreum</name>
    <dbReference type="NCBI Taxonomy" id="467210"/>
    <lineage>
        <taxon>Bacteria</taxon>
        <taxon>Bacillati</taxon>
        <taxon>Bacillota</taxon>
        <taxon>Clostridia</taxon>
        <taxon>Lachnospirales</taxon>
        <taxon>Lachnospiraceae</taxon>
        <taxon>Lachnoanaerobaculum</taxon>
    </lineage>
</organism>
<evidence type="ECO:0008006" key="3">
    <source>
        <dbReference type="Google" id="ProtNLM"/>
    </source>
</evidence>
<sequence length="253" mass="28526">MVKLGLFKKRIMLTTGIFAILIGLSGCVEHKKNADAKTIEETTSVEDDKTEETTQIKETTLSEETETIAERDDSYYMEKYAPVIEEYKSWIYGTGSDNYVYVDPNIPPDKSSRYGFIDINGNGSKEMITSSGEYINMIYTLDNEVPTLVVGSGIRLWIEILDGGYIFQGSHSGSSYYYDIYQLDNNDKLINVSSAIKEYNGSDKNGSDIFEYKVNGTDVSESEFDMFCQEYAIDENGFSGRGTDPMYFGTNEF</sequence>
<proteinExistence type="predicted"/>
<dbReference type="RefSeq" id="WP_060931401.1">
    <property type="nucleotide sequence ID" value="NZ_KQ959833.1"/>
</dbReference>
<gene>
    <name evidence="1" type="ORF">HMPREF1866_01683</name>
</gene>
<dbReference type="AlphaFoldDB" id="A0A133ZMU5"/>
<keyword evidence="2" id="KW-1185">Reference proteome</keyword>
<evidence type="ECO:0000313" key="2">
    <source>
        <dbReference type="Proteomes" id="UP000070394"/>
    </source>
</evidence>
<reference evidence="2" key="1">
    <citation type="submission" date="2016-01" db="EMBL/GenBank/DDBJ databases">
        <authorList>
            <person name="Mitreva M."/>
            <person name="Pepin K.H."/>
            <person name="Mihindukulasuriya K.A."/>
            <person name="Fulton R."/>
            <person name="Fronick C."/>
            <person name="O'Laughlin M."/>
            <person name="Miner T."/>
            <person name="Herter B."/>
            <person name="Rosa B.A."/>
            <person name="Cordes M."/>
            <person name="Tomlinson C."/>
            <person name="Wollam A."/>
            <person name="Palsikar V.B."/>
            <person name="Mardis E.R."/>
            <person name="Wilson R.K."/>
        </authorList>
    </citation>
    <scope>NUCLEOTIDE SEQUENCE [LARGE SCALE GENOMIC DNA]</scope>
    <source>
        <strain evidence="2">DNF00896</strain>
    </source>
</reference>
<dbReference type="EMBL" id="LSDA01000099">
    <property type="protein sequence ID" value="KXB56773.1"/>
    <property type="molecule type" value="Genomic_DNA"/>
</dbReference>
<evidence type="ECO:0000313" key="1">
    <source>
        <dbReference type="EMBL" id="KXB56773.1"/>
    </source>
</evidence>
<comment type="caution">
    <text evidence="1">The sequence shown here is derived from an EMBL/GenBank/DDBJ whole genome shotgun (WGS) entry which is preliminary data.</text>
</comment>